<dbReference type="GO" id="GO:0035871">
    <property type="term" value="P:protein K11-linked deubiquitination"/>
    <property type="evidence" value="ECO:0007669"/>
    <property type="project" value="TreeGrafter"/>
</dbReference>
<feature type="domain" description="OTU" evidence="1">
    <location>
        <begin position="133"/>
        <end position="256"/>
    </location>
</feature>
<dbReference type="PROSITE" id="PS50802">
    <property type="entry name" value="OTU"/>
    <property type="match status" value="1"/>
</dbReference>
<evidence type="ECO:0000313" key="2">
    <source>
        <dbReference type="EMBL" id="KAJ9583909.1"/>
    </source>
</evidence>
<reference evidence="2" key="1">
    <citation type="journal article" date="2023" name="IScience">
        <title>Live-bearing cockroach genome reveals convergent evolutionary mechanisms linked to viviparity in insects and beyond.</title>
        <authorList>
            <person name="Fouks B."/>
            <person name="Harrison M.C."/>
            <person name="Mikhailova A.A."/>
            <person name="Marchal E."/>
            <person name="English S."/>
            <person name="Carruthers M."/>
            <person name="Jennings E.C."/>
            <person name="Chiamaka E.L."/>
            <person name="Frigard R.A."/>
            <person name="Pippel M."/>
            <person name="Attardo G.M."/>
            <person name="Benoit J.B."/>
            <person name="Bornberg-Bauer E."/>
            <person name="Tobe S.S."/>
        </authorList>
    </citation>
    <scope>NUCLEOTIDE SEQUENCE</scope>
    <source>
        <strain evidence="2">Stay&amp;Tobe</strain>
    </source>
</reference>
<keyword evidence="3" id="KW-1185">Reference proteome</keyword>
<dbReference type="GO" id="GO:0071108">
    <property type="term" value="P:protein K48-linked deubiquitination"/>
    <property type="evidence" value="ECO:0007669"/>
    <property type="project" value="TreeGrafter"/>
</dbReference>
<dbReference type="PANTHER" id="PTHR14843:SF2">
    <property type="entry name" value="DEUBIQUITINATING PROTEIN VCPIP1"/>
    <property type="match status" value="1"/>
</dbReference>
<sequence length="281" mass="31909">MHDRGRILNTSVLDESARGARSVIKALNLSQHPLLQKNHEMIKVHGLSNFHATLISPLFTIYGMDKNTLKAKPLSELTNSPQFDCAILAERSFTISREHLDIPGFGRDGMGSDIYLYETLKKIGEANGNPDVLIPLHADGDGHCLVHAISRAMTGRNLFWHPLRSHLKRHIIEKREIYERLMDNFINANEWDDIIEECDPEFKPDITTNEPRGLRNIHIFCLSNVLKRPIILFDSLTGMKSCGDYSGNQVGYCISRLQFVDQKKASSRNAICSLLCHDRLY</sequence>
<dbReference type="AlphaFoldDB" id="A0AAD7ZN99"/>
<organism evidence="2 3">
    <name type="scientific">Diploptera punctata</name>
    <name type="common">Pacific beetle cockroach</name>
    <dbReference type="NCBI Taxonomy" id="6984"/>
    <lineage>
        <taxon>Eukaryota</taxon>
        <taxon>Metazoa</taxon>
        <taxon>Ecdysozoa</taxon>
        <taxon>Arthropoda</taxon>
        <taxon>Hexapoda</taxon>
        <taxon>Insecta</taxon>
        <taxon>Pterygota</taxon>
        <taxon>Neoptera</taxon>
        <taxon>Polyneoptera</taxon>
        <taxon>Dictyoptera</taxon>
        <taxon>Blattodea</taxon>
        <taxon>Blaberoidea</taxon>
        <taxon>Blaberidae</taxon>
        <taxon>Diplopterinae</taxon>
        <taxon>Diploptera</taxon>
    </lineage>
</organism>
<name>A0AAD7ZN99_DIPPU</name>
<dbReference type="InterPro" id="IPR039087">
    <property type="entry name" value="VCPIP1"/>
</dbReference>
<dbReference type="EMBL" id="JASPKZ010007499">
    <property type="protein sequence ID" value="KAJ9583909.1"/>
    <property type="molecule type" value="Genomic_DNA"/>
</dbReference>
<evidence type="ECO:0000313" key="3">
    <source>
        <dbReference type="Proteomes" id="UP001233999"/>
    </source>
</evidence>
<dbReference type="Proteomes" id="UP001233999">
    <property type="component" value="Unassembled WGS sequence"/>
</dbReference>
<dbReference type="PANTHER" id="PTHR14843">
    <property type="entry name" value="DEUBIQUITINATING PROTEIN VCIP135"/>
    <property type="match status" value="1"/>
</dbReference>
<dbReference type="Pfam" id="PF19437">
    <property type="entry name" value="VCIP135_N"/>
    <property type="match status" value="1"/>
</dbReference>
<dbReference type="Pfam" id="PF02338">
    <property type="entry name" value="OTU"/>
    <property type="match status" value="1"/>
</dbReference>
<accession>A0AAD7ZN99</accession>
<dbReference type="GO" id="GO:0004843">
    <property type="term" value="F:cysteine-type deubiquitinase activity"/>
    <property type="evidence" value="ECO:0007669"/>
    <property type="project" value="InterPro"/>
</dbReference>
<dbReference type="GO" id="GO:0090168">
    <property type="term" value="P:Golgi reassembly"/>
    <property type="evidence" value="ECO:0007669"/>
    <property type="project" value="TreeGrafter"/>
</dbReference>
<proteinExistence type="predicted"/>
<dbReference type="InterPro" id="IPR045827">
    <property type="entry name" value="VCPIP1_N"/>
</dbReference>
<dbReference type="InterPro" id="IPR003323">
    <property type="entry name" value="OTU_dom"/>
</dbReference>
<comment type="caution">
    <text evidence="2">The sequence shown here is derived from an EMBL/GenBank/DDBJ whole genome shotgun (WGS) entry which is preliminary data.</text>
</comment>
<reference evidence="2" key="2">
    <citation type="submission" date="2023-05" db="EMBL/GenBank/DDBJ databases">
        <authorList>
            <person name="Fouks B."/>
        </authorList>
    </citation>
    <scope>NUCLEOTIDE SEQUENCE</scope>
    <source>
        <strain evidence="2">Stay&amp;Tobe</strain>
        <tissue evidence="2">Testes</tissue>
    </source>
</reference>
<dbReference type="GO" id="GO:0016567">
    <property type="term" value="P:protein ubiquitination"/>
    <property type="evidence" value="ECO:0007669"/>
    <property type="project" value="InterPro"/>
</dbReference>
<protein>
    <recommendedName>
        <fullName evidence="1">OTU domain-containing protein</fullName>
    </recommendedName>
</protein>
<evidence type="ECO:0000259" key="1">
    <source>
        <dbReference type="PROSITE" id="PS50802"/>
    </source>
</evidence>
<gene>
    <name evidence="2" type="ORF">L9F63_021741</name>
</gene>
<dbReference type="Gene3D" id="3.90.70.80">
    <property type="match status" value="1"/>
</dbReference>
<dbReference type="GO" id="GO:0016320">
    <property type="term" value="P:endoplasmic reticulum membrane fusion"/>
    <property type="evidence" value="ECO:0007669"/>
    <property type="project" value="TreeGrafter"/>
</dbReference>